<protein>
    <submittedName>
        <fullName evidence="1">Uncharacterized protein</fullName>
    </submittedName>
</protein>
<name>A0AAE8BEG5_9CAUD</name>
<dbReference type="GeneID" id="77953177"/>
<evidence type="ECO:0000313" key="1">
    <source>
        <dbReference type="EMBL" id="QYN80000.1"/>
    </source>
</evidence>
<dbReference type="EMBL" id="MZ348422">
    <property type="protein sequence ID" value="QYN80000.1"/>
    <property type="molecule type" value="Genomic_DNA"/>
</dbReference>
<evidence type="ECO:0000313" key="2">
    <source>
        <dbReference type="Proteomes" id="UP000828443"/>
    </source>
</evidence>
<reference evidence="1" key="1">
    <citation type="journal article" date="2021" name="Viruses">
        <title>Novel Viruses That Lyse Plant and Human Strains of Kosakonia cowanii.</title>
        <authorList>
            <person name="Petrzik K."/>
            <person name="Brazdova S."/>
            <person name="Krawczyk K."/>
        </authorList>
    </citation>
    <scope>NUCLEOTIDE SEQUENCE</scope>
</reference>
<keyword evidence="2" id="KW-1185">Reference proteome</keyword>
<accession>A0AAE8BEG5</accession>
<dbReference type="RefSeq" id="YP_010676812.1">
    <property type="nucleotide sequence ID" value="NC_071015.1"/>
</dbReference>
<dbReference type="Proteomes" id="UP000828443">
    <property type="component" value="Segment"/>
</dbReference>
<organism evidence="1 2">
    <name type="scientific">Kosakonia phage Kc263</name>
    <dbReference type="NCBI Taxonomy" id="2863194"/>
    <lineage>
        <taxon>Viruses</taxon>
        <taxon>Duplodnaviria</taxon>
        <taxon>Heunggongvirae</taxon>
        <taxon>Uroviricota</taxon>
        <taxon>Caudoviricetes</taxon>
        <taxon>Chimalliviridae</taxon>
        <taxon>Branisovskavirus</taxon>
        <taxon>Branisovskavirus Kc263</taxon>
    </lineage>
</organism>
<proteinExistence type="predicted"/>
<dbReference type="KEGG" id="vg:77953177"/>
<sequence length="333" mass="36743">MNFGEVEHFSTMLSGCESINNGNVNSPDGRYAISVLKLHANDAGLYAGQEGFLDSVKRGAMSIVEWVKKLARAVMDWIRNVVNKITGKKPGATINVAEKSEGLIKKIEHLISEIKTIDESQLNANIKFSFLIADGESLIDKLKKENSNAGKDLDSFNESVKKSIDGLTKIVDKLSKNNENDNKQAVALGKGIKILSEGLAGIVKVISSSTGSVPIDSLVSKAINENKGRSYLQSSLMAALESNRLTIADWKENVKYVENKAPDVFDEYEVTTLSLDIETDKTKWDEDYYSMANAWLQSNFSKKRLMHQATVYDYLREKGISGFQVSAVVKKSS</sequence>